<evidence type="ECO:0000256" key="5">
    <source>
        <dbReference type="ARBA" id="ARBA00021059"/>
    </source>
</evidence>
<dbReference type="InterPro" id="IPR033747">
    <property type="entry name" value="PurE_ClassI"/>
</dbReference>
<dbReference type="PROSITE" id="PS50975">
    <property type="entry name" value="ATP_GRASP"/>
    <property type="match status" value="1"/>
</dbReference>
<comment type="pathway">
    <text evidence="2 11">Purine metabolism; IMP biosynthesis via de novo pathway; 5-amino-1-(5-phospho-D-ribosyl)imidazole-4-carboxylate from 5-amino-1-(5-phospho-D-ribosyl)imidazole (carboxylase route): step 1/1.</text>
</comment>
<keyword evidence="10 11" id="KW-0456">Lyase</keyword>
<dbReference type="GO" id="GO:0046872">
    <property type="term" value="F:metal ion binding"/>
    <property type="evidence" value="ECO:0007669"/>
    <property type="project" value="InterPro"/>
</dbReference>
<dbReference type="Gene3D" id="3.30.1490.20">
    <property type="entry name" value="ATP-grasp fold, A domain"/>
    <property type="match status" value="1"/>
</dbReference>
<dbReference type="HAMAP" id="MF_01928">
    <property type="entry name" value="PurK"/>
    <property type="match status" value="1"/>
</dbReference>
<dbReference type="InterPro" id="IPR054350">
    <property type="entry name" value="PurT/PurK_preATP-grasp"/>
</dbReference>
<evidence type="ECO:0000313" key="13">
    <source>
        <dbReference type="EMBL" id="OLY82578.1"/>
    </source>
</evidence>
<dbReference type="InterPro" id="IPR000031">
    <property type="entry name" value="PurE_dom"/>
</dbReference>
<dbReference type="InterPro" id="IPR016185">
    <property type="entry name" value="PreATP-grasp_dom_sf"/>
</dbReference>
<gene>
    <name evidence="13" type="ORF">AYI68_g3302</name>
</gene>
<dbReference type="Gene3D" id="3.40.50.1970">
    <property type="match status" value="1"/>
</dbReference>
<dbReference type="SUPFAM" id="SSF51246">
    <property type="entry name" value="Rudiment single hybrid motif"/>
    <property type="match status" value="1"/>
</dbReference>
<reference evidence="13 14" key="1">
    <citation type="journal article" date="2016" name="Mol. Biol. Evol.">
        <title>Genome-Wide Survey of Gut Fungi (Harpellales) Reveals the First Horizontally Transferred Ubiquitin Gene from a Mosquito Host.</title>
        <authorList>
            <person name="Wang Y."/>
            <person name="White M.M."/>
            <person name="Kvist S."/>
            <person name="Moncalvo J.M."/>
        </authorList>
    </citation>
    <scope>NUCLEOTIDE SEQUENCE [LARGE SCALE GENOMIC DNA]</scope>
    <source>
        <strain evidence="13 14">ALG-7-W6</strain>
    </source>
</reference>
<keyword evidence="14" id="KW-1185">Reference proteome</keyword>
<evidence type="ECO:0000256" key="9">
    <source>
        <dbReference type="ARBA" id="ARBA00022840"/>
    </source>
</evidence>
<dbReference type="NCBIfam" id="TIGR01162">
    <property type="entry name" value="purE"/>
    <property type="match status" value="1"/>
</dbReference>
<dbReference type="GO" id="GO:0004638">
    <property type="term" value="F:phosphoribosylaminoimidazole carboxylase activity"/>
    <property type="evidence" value="ECO:0007669"/>
    <property type="project" value="UniProtKB-UniRule"/>
</dbReference>
<evidence type="ECO:0000256" key="10">
    <source>
        <dbReference type="ARBA" id="ARBA00023239"/>
    </source>
</evidence>
<dbReference type="Pfam" id="PF22660">
    <property type="entry name" value="RS_preATP-grasp-like"/>
    <property type="match status" value="1"/>
</dbReference>
<dbReference type="Pfam" id="PF00731">
    <property type="entry name" value="AIRC"/>
    <property type="match status" value="1"/>
</dbReference>
<dbReference type="HAMAP" id="MF_01929">
    <property type="entry name" value="PurE_classI"/>
    <property type="match status" value="1"/>
</dbReference>
<dbReference type="GO" id="GO:0005524">
    <property type="term" value="F:ATP binding"/>
    <property type="evidence" value="ECO:0007669"/>
    <property type="project" value="UniProtKB-UniRule"/>
</dbReference>
<evidence type="ECO:0000256" key="8">
    <source>
        <dbReference type="ARBA" id="ARBA00022793"/>
    </source>
</evidence>
<feature type="domain" description="ATP-grasp" evidence="12">
    <location>
        <begin position="134"/>
        <end position="355"/>
    </location>
</feature>
<evidence type="ECO:0000256" key="11">
    <source>
        <dbReference type="PIRNR" id="PIRNR001340"/>
    </source>
</evidence>
<dbReference type="InterPro" id="IPR011054">
    <property type="entry name" value="Rudment_hybrid_motif"/>
</dbReference>
<dbReference type="GO" id="GO:0006189">
    <property type="term" value="P:'de novo' IMP biosynthetic process"/>
    <property type="evidence" value="ECO:0007669"/>
    <property type="project" value="UniProtKB-UniRule"/>
</dbReference>
<dbReference type="SMART" id="SM01001">
    <property type="entry name" value="AIRC"/>
    <property type="match status" value="1"/>
</dbReference>
<sequence>MDILNKKVGVLGGGQLGRMLFESAHRLNIDLTIVDPQTDSPAKQLSNQKHIDKDFKDREAIFELSKRVNVITAEIEHVDTKALTEIVERQMIQNEISKSNLRDGKEHYANHEDHTMVLPSPKTIQVIQDKYIQHKVLKEKGVKVAEFEYCQDYSNAVEIGSRFSYPLLLKARRNAYDGRGNVFVNSENELRDAWDKLSSNIIPSPDNSVEDSGIYAEKLVKFTKELAVIVVKGIDDQIICYPVVETVQSNNICNLVLAPAPVNGITCEKAEELACLAVKAITSVPNTISIELNNGEKKDIDVVSKCAGVFGVELFLLENGEIIVNEIAPRPHNSGHYTIEACDTSQYENHLRSILGLPLGSTKLKVNYAAMINILGLPTSVCGSTDGMGLIKSIVNDTLLVPGSTVHMYGKKEAKVARKMGHVTVVANSPVEMNRRIQAIMHIVSGENHLANNSEKISKILCGSDETVYHPYKPIPLVGIIMGSDSDLPVMKSAADQLKSFGVPFELTIVSAHRTPERMVEYAKTAKKRGLKVIIAGAGGAAHLPGMVAALTSLPVIGVPVKGRCLDGVDSLYSIVQMPRGIPVATVAINNADNAGLLAVRILGGTFDLYSDRMLGYLDKIRLEVEGKIEKLDSVGYENY</sequence>
<dbReference type="Pfam" id="PF02222">
    <property type="entry name" value="ATP-grasp"/>
    <property type="match status" value="2"/>
</dbReference>
<keyword evidence="7 11" id="KW-0658">Purine biosynthesis</keyword>
<accession>A0A1R0H0D1</accession>
<protein>
    <recommendedName>
        <fullName evidence="5 11">Phosphoribosylaminoimidazole carboxylase</fullName>
        <ecNumber evidence="4 11">4.1.1.21</ecNumber>
    </recommendedName>
</protein>
<evidence type="ECO:0000256" key="4">
    <source>
        <dbReference type="ARBA" id="ARBA00012329"/>
    </source>
</evidence>
<dbReference type="Proteomes" id="UP000187455">
    <property type="component" value="Unassembled WGS sequence"/>
</dbReference>
<comment type="catalytic activity">
    <reaction evidence="1 11">
        <text>5-amino-1-(5-phospho-D-ribosyl)imidazole-4-carboxylate + H(+) = 5-amino-1-(5-phospho-beta-D-ribosyl)imidazole + CO2</text>
        <dbReference type="Rhea" id="RHEA:10792"/>
        <dbReference type="ChEBI" id="CHEBI:15378"/>
        <dbReference type="ChEBI" id="CHEBI:16526"/>
        <dbReference type="ChEBI" id="CHEBI:77657"/>
        <dbReference type="ChEBI" id="CHEBI:137981"/>
        <dbReference type="EC" id="4.1.1.21"/>
    </reaction>
</comment>
<dbReference type="Pfam" id="PF17769">
    <property type="entry name" value="PurK_C"/>
    <property type="match status" value="1"/>
</dbReference>
<evidence type="ECO:0000256" key="3">
    <source>
        <dbReference type="ARBA" id="ARBA00006114"/>
    </source>
</evidence>
<dbReference type="PANTHER" id="PTHR11609:SF5">
    <property type="entry name" value="PHOSPHORIBOSYLAMINOIMIDAZOLE CARBOXYLASE"/>
    <property type="match status" value="1"/>
</dbReference>
<dbReference type="UniPathway" id="UPA00074">
    <property type="reaction ID" value="UER00130"/>
</dbReference>
<dbReference type="EMBL" id="LSSL01001409">
    <property type="protein sequence ID" value="OLY82578.1"/>
    <property type="molecule type" value="Genomic_DNA"/>
</dbReference>
<dbReference type="InterPro" id="IPR005875">
    <property type="entry name" value="PurK"/>
</dbReference>
<proteinExistence type="inferred from homology"/>
<name>A0A1R0H0D1_9FUNG</name>
<comment type="similarity">
    <text evidence="3 11">In the C-terminal section; belongs to the AIR carboxylase family. Class I subfamily.</text>
</comment>
<keyword evidence="8 11" id="KW-0210">Decarboxylase</keyword>
<dbReference type="PIRSF" id="PIRSF001340">
    <property type="entry name" value="AIR_carboxylase"/>
    <property type="match status" value="1"/>
</dbReference>
<organism evidence="13 14">
    <name type="scientific">Smittium mucronatum</name>
    <dbReference type="NCBI Taxonomy" id="133383"/>
    <lineage>
        <taxon>Eukaryota</taxon>
        <taxon>Fungi</taxon>
        <taxon>Fungi incertae sedis</taxon>
        <taxon>Zoopagomycota</taxon>
        <taxon>Kickxellomycotina</taxon>
        <taxon>Harpellomycetes</taxon>
        <taxon>Harpellales</taxon>
        <taxon>Legeriomycetaceae</taxon>
        <taxon>Smittium</taxon>
    </lineage>
</organism>
<dbReference type="FunFam" id="3.40.50.1970:FF:000013">
    <property type="entry name" value="Phosphoribosylaminoimidazole carboxylase"/>
    <property type="match status" value="1"/>
</dbReference>
<dbReference type="SUPFAM" id="SSF52255">
    <property type="entry name" value="N5-CAIR mutase (phosphoribosylaminoimidazole carboxylase, PurE)"/>
    <property type="match status" value="1"/>
</dbReference>
<dbReference type="PANTHER" id="PTHR11609">
    <property type="entry name" value="PURINE BIOSYNTHESIS PROTEIN 6/7, PUR6/7"/>
    <property type="match status" value="1"/>
</dbReference>
<dbReference type="EC" id="4.1.1.21" evidence="4 11"/>
<dbReference type="InterPro" id="IPR040686">
    <property type="entry name" value="PurK_C"/>
</dbReference>
<evidence type="ECO:0000259" key="12">
    <source>
        <dbReference type="PROSITE" id="PS50975"/>
    </source>
</evidence>
<comment type="caution">
    <text evidence="13">The sequence shown here is derived from an EMBL/GenBank/DDBJ whole genome shotgun (WGS) entry which is preliminary data.</text>
</comment>
<keyword evidence="9 11" id="KW-0067">ATP-binding</keyword>
<dbReference type="InterPro" id="IPR003135">
    <property type="entry name" value="ATP-grasp_carboxylate-amine"/>
</dbReference>
<dbReference type="STRING" id="133383.A0A1R0H0D1"/>
<evidence type="ECO:0000256" key="1">
    <source>
        <dbReference type="ARBA" id="ARBA00001244"/>
    </source>
</evidence>
<dbReference type="InterPro" id="IPR013815">
    <property type="entry name" value="ATP_grasp_subdomain_1"/>
</dbReference>
<dbReference type="InterPro" id="IPR016301">
    <property type="entry name" value="Ade2_fungi/plant"/>
</dbReference>
<dbReference type="AlphaFoldDB" id="A0A1R0H0D1"/>
<dbReference type="SUPFAM" id="SSF52440">
    <property type="entry name" value="PreATP-grasp domain"/>
    <property type="match status" value="1"/>
</dbReference>
<evidence type="ECO:0000256" key="6">
    <source>
        <dbReference type="ARBA" id="ARBA00022741"/>
    </source>
</evidence>
<evidence type="ECO:0000313" key="14">
    <source>
        <dbReference type="Proteomes" id="UP000187455"/>
    </source>
</evidence>
<keyword evidence="6 11" id="KW-0547">Nucleotide-binding</keyword>
<evidence type="ECO:0000256" key="7">
    <source>
        <dbReference type="ARBA" id="ARBA00022755"/>
    </source>
</evidence>
<dbReference type="SUPFAM" id="SSF56059">
    <property type="entry name" value="Glutathione synthetase ATP-binding domain-like"/>
    <property type="match status" value="1"/>
</dbReference>
<dbReference type="Gene3D" id="3.30.470.20">
    <property type="entry name" value="ATP-grasp fold, B domain"/>
    <property type="match status" value="1"/>
</dbReference>
<dbReference type="InterPro" id="IPR011761">
    <property type="entry name" value="ATP-grasp"/>
</dbReference>
<dbReference type="OrthoDB" id="15425at2759"/>
<evidence type="ECO:0000256" key="2">
    <source>
        <dbReference type="ARBA" id="ARBA00004747"/>
    </source>
</evidence>
<dbReference type="Gene3D" id="3.40.50.20">
    <property type="match status" value="1"/>
</dbReference>